<sequence length="659" mass="71196">MEQSFSVAYSRTNTPRLARRPSLAQRLGYSLFPAAEPTPPPTPSVTRKLSRDHLIGSTPSTKRSFSFSSRDRKHALSGPYRASRQTPAATVRFIQRKRSQTDPELMFMLKEMPVDTPNTPSASIPHPAAISSPNEEFEQAKVGTNSDQEVYIVSCPLTPSNLQTCERVSPPWPNEGPAASAPELHGPRVTEPSSDKAQRPPTSAFSRAGLQDSGLKSVVESAAIPKQGPPPPPKSPRLRLRDASDLSQSLREESSSSGGSSMRANMATVLPRATPYVVKGSVSVQKCNLFGERRRHGVEELRKAASSFSPPSSRFSVLATQHPVSREEVSGGTPLLPADINLRQQPANAVIVKGDAQPGKRNRDLYSAQAKKTTDDPSPAGHRTMPQPATHADRDKPIPDLPSRPSDCKSRTQDDSLETLTSLSSQTEALHRRYAVLRFERQRMSAAMVANLKEHCERNNANALLEQHLFLAAINSSIDICFAKLMSLECRKEAAMNALAAASPRGHSNGGRASPAATARPYPNNPGCSTMDVAVATARGSSLVAKVRKDSTLSVCEYPESRDDQVRGDQTGCGAAEKHASIQDKRVFSTSRLIQTHPSPSTDSEEEHPRRPRIKGAKAAKILGLEDASGAGGGRHHHVTLPLPFPAPNVPLPKPPSVE</sequence>
<dbReference type="RefSeq" id="XP_007677786.1">
    <property type="nucleotide sequence ID" value="XM_007679596.1"/>
</dbReference>
<evidence type="ECO:0000256" key="1">
    <source>
        <dbReference type="SAM" id="MobiDB-lite"/>
    </source>
</evidence>
<feature type="compositionally biased region" description="Low complexity" evidence="1">
    <location>
        <begin position="120"/>
        <end position="133"/>
    </location>
</feature>
<feature type="compositionally biased region" description="Pro residues" evidence="1">
    <location>
        <begin position="643"/>
        <end position="659"/>
    </location>
</feature>
<feature type="compositionally biased region" description="Polar residues" evidence="1">
    <location>
        <begin position="1"/>
        <end position="15"/>
    </location>
</feature>
<dbReference type="OrthoDB" id="3897620at2759"/>
<feature type="region of interest" description="Disordered" evidence="1">
    <location>
        <begin position="503"/>
        <end position="525"/>
    </location>
</feature>
<dbReference type="HOGENOM" id="CLU_416162_0_0_1"/>
<feature type="region of interest" description="Disordered" evidence="1">
    <location>
        <begin position="351"/>
        <end position="423"/>
    </location>
</feature>
<proteinExistence type="predicted"/>
<feature type="region of interest" description="Disordered" evidence="1">
    <location>
        <begin position="588"/>
        <end position="659"/>
    </location>
</feature>
<evidence type="ECO:0000313" key="3">
    <source>
        <dbReference type="Proteomes" id="UP000011761"/>
    </source>
</evidence>
<name>M2N8S1_BAUPA</name>
<evidence type="ECO:0000313" key="2">
    <source>
        <dbReference type="EMBL" id="EMC95235.1"/>
    </source>
</evidence>
<feature type="region of interest" description="Disordered" evidence="1">
    <location>
        <begin position="166"/>
        <end position="264"/>
    </location>
</feature>
<protein>
    <submittedName>
        <fullName evidence="2">Uncharacterized protein</fullName>
    </submittedName>
</protein>
<dbReference type="GeneID" id="19107803"/>
<feature type="compositionally biased region" description="Basic and acidic residues" evidence="1">
    <location>
        <begin position="185"/>
        <end position="198"/>
    </location>
</feature>
<feature type="compositionally biased region" description="Low complexity" evidence="1">
    <location>
        <begin position="57"/>
        <end position="68"/>
    </location>
</feature>
<feature type="region of interest" description="Disordered" evidence="1">
    <location>
        <begin position="116"/>
        <end position="135"/>
    </location>
</feature>
<dbReference type="Proteomes" id="UP000011761">
    <property type="component" value="Unassembled WGS sequence"/>
</dbReference>
<feature type="compositionally biased region" description="Polar residues" evidence="1">
    <location>
        <begin position="588"/>
        <end position="602"/>
    </location>
</feature>
<reference evidence="2 3" key="1">
    <citation type="journal article" date="2012" name="PLoS Pathog.">
        <title>Diverse lifestyles and strategies of plant pathogenesis encoded in the genomes of eighteen Dothideomycetes fungi.</title>
        <authorList>
            <person name="Ohm R.A."/>
            <person name="Feau N."/>
            <person name="Henrissat B."/>
            <person name="Schoch C.L."/>
            <person name="Horwitz B.A."/>
            <person name="Barry K.W."/>
            <person name="Condon B.J."/>
            <person name="Copeland A.C."/>
            <person name="Dhillon B."/>
            <person name="Glaser F."/>
            <person name="Hesse C.N."/>
            <person name="Kosti I."/>
            <person name="LaButti K."/>
            <person name="Lindquist E.A."/>
            <person name="Lucas S."/>
            <person name="Salamov A.A."/>
            <person name="Bradshaw R.E."/>
            <person name="Ciuffetti L."/>
            <person name="Hamelin R.C."/>
            <person name="Kema G.H.J."/>
            <person name="Lawrence C."/>
            <person name="Scott J.A."/>
            <person name="Spatafora J.W."/>
            <person name="Turgeon B.G."/>
            <person name="de Wit P.J.G.M."/>
            <person name="Zhong S."/>
            <person name="Goodwin S.B."/>
            <person name="Grigoriev I.V."/>
        </authorList>
    </citation>
    <scope>NUCLEOTIDE SEQUENCE [LARGE SCALE GENOMIC DNA]</scope>
    <source>
        <strain evidence="2 3">UAMH 10762</strain>
    </source>
</reference>
<gene>
    <name evidence="2" type="ORF">BAUCODRAFT_123697</name>
</gene>
<organism evidence="2 3">
    <name type="scientific">Baudoinia panamericana (strain UAMH 10762)</name>
    <name type="common">Angels' share fungus</name>
    <name type="synonym">Baudoinia compniacensis (strain UAMH 10762)</name>
    <dbReference type="NCBI Taxonomy" id="717646"/>
    <lineage>
        <taxon>Eukaryota</taxon>
        <taxon>Fungi</taxon>
        <taxon>Dikarya</taxon>
        <taxon>Ascomycota</taxon>
        <taxon>Pezizomycotina</taxon>
        <taxon>Dothideomycetes</taxon>
        <taxon>Dothideomycetidae</taxon>
        <taxon>Mycosphaerellales</taxon>
        <taxon>Teratosphaeriaceae</taxon>
        <taxon>Baudoinia</taxon>
    </lineage>
</organism>
<feature type="region of interest" description="Disordered" evidence="1">
    <location>
        <begin position="561"/>
        <end position="580"/>
    </location>
</feature>
<keyword evidence="3" id="KW-1185">Reference proteome</keyword>
<accession>M2N8S1</accession>
<feature type="region of interest" description="Disordered" evidence="1">
    <location>
        <begin position="1"/>
        <end position="87"/>
    </location>
</feature>
<dbReference type="eggNOG" id="ENOG502RM8Z">
    <property type="taxonomic scope" value="Eukaryota"/>
</dbReference>
<dbReference type="KEGG" id="bcom:BAUCODRAFT_123697"/>
<feature type="compositionally biased region" description="Basic and acidic residues" evidence="1">
    <location>
        <begin position="239"/>
        <end position="254"/>
    </location>
</feature>
<dbReference type="EMBL" id="KB445557">
    <property type="protein sequence ID" value="EMC95235.1"/>
    <property type="molecule type" value="Genomic_DNA"/>
</dbReference>
<dbReference type="AlphaFoldDB" id="M2N8S1"/>